<keyword evidence="2" id="KW-1185">Reference proteome</keyword>
<dbReference type="Proteomes" id="UP000660262">
    <property type="component" value="Unassembled WGS sequence"/>
</dbReference>
<name>A0A830HQF3_9CHLO</name>
<evidence type="ECO:0000313" key="1">
    <source>
        <dbReference type="EMBL" id="GHP09232.1"/>
    </source>
</evidence>
<evidence type="ECO:0000313" key="2">
    <source>
        <dbReference type="Proteomes" id="UP000660262"/>
    </source>
</evidence>
<comment type="caution">
    <text evidence="1">The sequence shown here is derived from an EMBL/GenBank/DDBJ whole genome shotgun (WGS) entry which is preliminary data.</text>
</comment>
<organism evidence="1 2">
    <name type="scientific">Pycnococcus provasolii</name>
    <dbReference type="NCBI Taxonomy" id="41880"/>
    <lineage>
        <taxon>Eukaryota</taxon>
        <taxon>Viridiplantae</taxon>
        <taxon>Chlorophyta</taxon>
        <taxon>Pseudoscourfieldiophyceae</taxon>
        <taxon>Pseudoscourfieldiales</taxon>
        <taxon>Pycnococcaceae</taxon>
        <taxon>Pycnococcus</taxon>
    </lineage>
</organism>
<dbReference type="EMBL" id="BNJQ01000024">
    <property type="protein sequence ID" value="GHP09232.1"/>
    <property type="molecule type" value="Genomic_DNA"/>
</dbReference>
<sequence>MSLYDRRVLARLGDYDFIAVASRESRWKGRIQEACKAYLDARYAQKHGKPEQLATALGLLYRAQWSNVLEKKAKEPHSSEQQLVVYVANGREYRHKKFGEMWRFVTERGYTKVPAITYADGTTVTMKAMKDAGFEAHRIYTTNNAINANAVEKGVHNELKQHPGRLWKVSGAGAVHEDGDLIQEFQIWAVVGFLPSNMKRNV</sequence>
<dbReference type="AlphaFoldDB" id="A0A830HQF3"/>
<protein>
    <submittedName>
        <fullName evidence="1">Uncharacterized protein</fullName>
    </submittedName>
</protein>
<proteinExistence type="predicted"/>
<reference evidence="1" key="1">
    <citation type="submission" date="2020-10" db="EMBL/GenBank/DDBJ databases">
        <title>Unveiling of a novel bifunctional photoreceptor, Dualchrome1, isolated from a cosmopolitan green alga.</title>
        <authorList>
            <person name="Suzuki S."/>
            <person name="Kawachi M."/>
        </authorList>
    </citation>
    <scope>NUCLEOTIDE SEQUENCE</scope>
    <source>
        <strain evidence="1">NIES 2893</strain>
    </source>
</reference>
<gene>
    <name evidence="1" type="ORF">PPROV_000796900</name>
</gene>
<accession>A0A830HQF3</accession>